<gene>
    <name evidence="1" type="ORF">G2W53_017428</name>
</gene>
<dbReference type="AlphaFoldDB" id="A0A834WQU8"/>
<organism evidence="1 2">
    <name type="scientific">Senna tora</name>
    <dbReference type="NCBI Taxonomy" id="362788"/>
    <lineage>
        <taxon>Eukaryota</taxon>
        <taxon>Viridiplantae</taxon>
        <taxon>Streptophyta</taxon>
        <taxon>Embryophyta</taxon>
        <taxon>Tracheophyta</taxon>
        <taxon>Spermatophyta</taxon>
        <taxon>Magnoliopsida</taxon>
        <taxon>eudicotyledons</taxon>
        <taxon>Gunneridae</taxon>
        <taxon>Pentapetalae</taxon>
        <taxon>rosids</taxon>
        <taxon>fabids</taxon>
        <taxon>Fabales</taxon>
        <taxon>Fabaceae</taxon>
        <taxon>Caesalpinioideae</taxon>
        <taxon>Cassia clade</taxon>
        <taxon>Senna</taxon>
    </lineage>
</organism>
<evidence type="ECO:0000313" key="2">
    <source>
        <dbReference type="Proteomes" id="UP000634136"/>
    </source>
</evidence>
<reference evidence="1" key="1">
    <citation type="submission" date="2020-09" db="EMBL/GenBank/DDBJ databases">
        <title>Genome-Enabled Discovery of Anthraquinone Biosynthesis in Senna tora.</title>
        <authorList>
            <person name="Kang S.-H."/>
            <person name="Pandey R.P."/>
            <person name="Lee C.-M."/>
            <person name="Sim J.-S."/>
            <person name="Jeong J.-T."/>
            <person name="Choi B.-S."/>
            <person name="Jung M."/>
            <person name="Ginzburg D."/>
            <person name="Zhao K."/>
            <person name="Won S.Y."/>
            <person name="Oh T.-J."/>
            <person name="Yu Y."/>
            <person name="Kim N.-H."/>
            <person name="Lee O.R."/>
            <person name="Lee T.-H."/>
            <person name="Bashyal P."/>
            <person name="Kim T.-S."/>
            <person name="Lee W.-H."/>
            <person name="Kawkins C."/>
            <person name="Kim C.-K."/>
            <person name="Kim J.S."/>
            <person name="Ahn B.O."/>
            <person name="Rhee S.Y."/>
            <person name="Sohng J.K."/>
        </authorList>
    </citation>
    <scope>NUCLEOTIDE SEQUENCE</scope>
    <source>
        <tissue evidence="1">Leaf</tissue>
    </source>
</reference>
<dbReference type="EMBL" id="JAAIUW010000006">
    <property type="protein sequence ID" value="KAF7826264.1"/>
    <property type="molecule type" value="Genomic_DNA"/>
</dbReference>
<comment type="caution">
    <text evidence="1">The sequence shown here is derived from an EMBL/GenBank/DDBJ whole genome shotgun (WGS) entry which is preliminary data.</text>
</comment>
<protein>
    <submittedName>
        <fullName evidence="1">Uncharacterized protein</fullName>
    </submittedName>
</protein>
<dbReference type="Proteomes" id="UP000634136">
    <property type="component" value="Unassembled WGS sequence"/>
</dbReference>
<accession>A0A834WQU8</accession>
<name>A0A834WQU8_9FABA</name>
<sequence>MTWRTIDDMAMKWRTIDDVAT</sequence>
<evidence type="ECO:0000313" key="1">
    <source>
        <dbReference type="EMBL" id="KAF7826264.1"/>
    </source>
</evidence>
<proteinExistence type="predicted"/>
<keyword evidence="2" id="KW-1185">Reference proteome</keyword>